<dbReference type="GO" id="GO:0039660">
    <property type="term" value="F:structural constituent of virion"/>
    <property type="evidence" value="ECO:0007669"/>
    <property type="project" value="UniProtKB-KW"/>
</dbReference>
<reference evidence="7" key="1">
    <citation type="submission" date="2015-06" db="EMBL/GenBank/DDBJ databases">
        <title>Identification and complete genome analysis of three paramyxovirus isolates from wild birds in china.</title>
        <authorList>
            <person name="Tan Q."/>
            <person name="Sun Z."/>
            <person name="Wang J."/>
        </authorList>
    </citation>
    <scope>NUCLEOTIDE SEQUENCE</scope>
    <source>
        <strain evidence="7">APMV-2/Emberiza spodocephala/China/Daxing'anling/974/2013</strain>
    </source>
</reference>
<evidence type="ECO:0000256" key="4">
    <source>
        <dbReference type="ARBA" id="ARBA00023311"/>
    </source>
</evidence>
<dbReference type="InterPro" id="IPR055413">
    <property type="entry name" value="Matrix_Paramyxo_C"/>
</dbReference>
<keyword evidence="4" id="KW-0468">Viral matrix protein</keyword>
<dbReference type="GO" id="GO:0019068">
    <property type="term" value="P:virion assembly"/>
    <property type="evidence" value="ECO:0007669"/>
    <property type="project" value="InterPro"/>
</dbReference>
<accession>A0A193KUX7</accession>
<dbReference type="Gene3D" id="2.70.20.60">
    <property type="entry name" value="Viral matrix protein, C-terminal domain"/>
    <property type="match status" value="1"/>
</dbReference>
<sequence>MAQTTVKLYVDETSPDTELLSYPLVMKETGHGTKELQQQIRVSEIGALHGGKNEAVFINAYGFVQQDKVKPGAAQFYQIEGHPKPEVITAGMIVIGAVKGGTDITKLAEDVFSLDITIKKSASFHEKIAVTFNTVPLSLMNSAACRHLGYLTNAEESIKCPSKIQAGVVYKFKIMFVSLTRLHNGKLYRVPKAVYSIETTALYKVQLEVGFKLDVPKDHPHVKMLRKLEKDGEVKYIGYAWFHLCNFKRTNAKGETRTITNLENKVKAMGIKVALHDLWGPTLVVQITGKTSKYAQGFFSTTGTCCLPIAKAAPELAKLMWSCNAAIFEASVVIQGSDKRAVVTSEDLELYGAVAKEKQAFKGFHPFRK</sequence>
<dbReference type="InterPro" id="IPR042539">
    <property type="entry name" value="Matrix_C"/>
</dbReference>
<comment type="subcellular location">
    <subcellularLocation>
        <location evidence="1">Virion</location>
    </subcellularLocation>
</comment>
<proteinExistence type="predicted"/>
<dbReference type="GO" id="GO:0044423">
    <property type="term" value="C:virion component"/>
    <property type="evidence" value="ECO:0007669"/>
    <property type="project" value="UniProtKB-KW"/>
</dbReference>
<evidence type="ECO:0000256" key="1">
    <source>
        <dbReference type="ARBA" id="ARBA00004328"/>
    </source>
</evidence>
<gene>
    <name evidence="7" type="primary">M</name>
</gene>
<feature type="domain" description="Matrix protein C-terminal Paramyxoviridae" evidence="6">
    <location>
        <begin position="188"/>
        <end position="348"/>
    </location>
</feature>
<dbReference type="Gene3D" id="2.70.20.50">
    <property type="entry name" value="Viral matrix protein, N-terminal domain"/>
    <property type="match status" value="1"/>
</dbReference>
<feature type="domain" description="Matrix protein N-terminal" evidence="5">
    <location>
        <begin position="9"/>
        <end position="183"/>
    </location>
</feature>
<dbReference type="Pfam" id="PF23765">
    <property type="entry name" value="Matrix_Paramyxo_C"/>
    <property type="match status" value="1"/>
</dbReference>
<dbReference type="EMBL" id="KT071757">
    <property type="protein sequence ID" value="ANO39194.1"/>
    <property type="molecule type" value="Viral_cRNA"/>
</dbReference>
<evidence type="ECO:0000313" key="7">
    <source>
        <dbReference type="EMBL" id="ANO39194.1"/>
    </source>
</evidence>
<keyword evidence="3" id="KW-0946">Virion</keyword>
<evidence type="ECO:0000259" key="6">
    <source>
        <dbReference type="Pfam" id="PF23765"/>
    </source>
</evidence>
<dbReference type="Pfam" id="PF00661">
    <property type="entry name" value="Matrix_Paramyxo_N"/>
    <property type="match status" value="1"/>
</dbReference>
<evidence type="ECO:0000259" key="5">
    <source>
        <dbReference type="Pfam" id="PF00661"/>
    </source>
</evidence>
<evidence type="ECO:0000256" key="2">
    <source>
        <dbReference type="ARBA" id="ARBA00017678"/>
    </source>
</evidence>
<evidence type="ECO:0000256" key="3">
    <source>
        <dbReference type="ARBA" id="ARBA00022844"/>
    </source>
</evidence>
<protein>
    <recommendedName>
        <fullName evidence="2">Matrix protein</fullName>
    </recommendedName>
</protein>
<name>A0A193KUX7_9MONO</name>
<dbReference type="InterPro" id="IPR000982">
    <property type="entry name" value="Matrix_Paramyxo_N"/>
</dbReference>
<organism evidence="7">
    <name type="scientific">avian paramyxovirus 2</name>
    <dbReference type="NCBI Taxonomy" id="2560313"/>
    <lineage>
        <taxon>Viruses</taxon>
        <taxon>Riboviria</taxon>
        <taxon>Orthornavirae</taxon>
        <taxon>Negarnaviricota</taxon>
        <taxon>Haploviricotina</taxon>
        <taxon>Monjiviricetes</taxon>
        <taxon>Mononegavirales</taxon>
        <taxon>Paramyxoviridae</taxon>
        <taxon>Avulavirinae</taxon>
        <taxon>Metaavulavirus</taxon>
        <taxon>Metaavulavirus procarduelis</taxon>
        <taxon>Metaavulavirus yucaipaense</taxon>
    </lineage>
</organism>
<dbReference type="InterPro" id="IPR042540">
    <property type="entry name" value="Matrix_N"/>
</dbReference>